<keyword evidence="4" id="KW-0808">Transferase</keyword>
<dbReference type="EMBL" id="KN847502">
    <property type="protein sequence ID" value="KIW09777.1"/>
    <property type="molecule type" value="Genomic_DNA"/>
</dbReference>
<protein>
    <recommendedName>
        <fullName evidence="2">non-specific serine/threonine protein kinase</fullName>
        <ecNumber evidence="2">2.7.11.1</ecNumber>
    </recommendedName>
    <alternativeName>
        <fullName evidence="8">Autophagy-related protein 1</fullName>
    </alternativeName>
</protein>
<dbReference type="PANTHER" id="PTHR24348">
    <property type="entry name" value="SERINE/THREONINE-PROTEIN KINASE UNC-51-RELATED"/>
    <property type="match status" value="1"/>
</dbReference>
<dbReference type="HOGENOM" id="CLU_029466_1_1_1"/>
<dbReference type="SMART" id="SM00220">
    <property type="entry name" value="S_TKc"/>
    <property type="match status" value="1"/>
</dbReference>
<evidence type="ECO:0000256" key="4">
    <source>
        <dbReference type="ARBA" id="ARBA00022679"/>
    </source>
</evidence>
<keyword evidence="15" id="KW-1185">Reference proteome</keyword>
<evidence type="ECO:0000256" key="5">
    <source>
        <dbReference type="ARBA" id="ARBA00022741"/>
    </source>
</evidence>
<dbReference type="RefSeq" id="XP_016229993.1">
    <property type="nucleotide sequence ID" value="XM_016386185.1"/>
</dbReference>
<dbReference type="GO" id="GO:0042594">
    <property type="term" value="P:response to starvation"/>
    <property type="evidence" value="ECO:0007669"/>
    <property type="project" value="TreeGrafter"/>
</dbReference>
<dbReference type="GO" id="GO:0061709">
    <property type="term" value="P:reticulophagy"/>
    <property type="evidence" value="ECO:0007669"/>
    <property type="project" value="TreeGrafter"/>
</dbReference>
<evidence type="ECO:0000256" key="2">
    <source>
        <dbReference type="ARBA" id="ARBA00012513"/>
    </source>
</evidence>
<evidence type="ECO:0000256" key="12">
    <source>
        <dbReference type="SAM" id="MobiDB-lite"/>
    </source>
</evidence>
<dbReference type="GO" id="GO:0034727">
    <property type="term" value="P:piecemeal microautophagy of the nucleus"/>
    <property type="evidence" value="ECO:0007669"/>
    <property type="project" value="TreeGrafter"/>
</dbReference>
<keyword evidence="6" id="KW-0418">Kinase</keyword>
<comment type="catalytic activity">
    <reaction evidence="9">
        <text>L-threonyl-[protein] + ATP = O-phospho-L-threonyl-[protein] + ADP + H(+)</text>
        <dbReference type="Rhea" id="RHEA:46608"/>
        <dbReference type="Rhea" id="RHEA-COMP:11060"/>
        <dbReference type="Rhea" id="RHEA-COMP:11605"/>
        <dbReference type="ChEBI" id="CHEBI:15378"/>
        <dbReference type="ChEBI" id="CHEBI:30013"/>
        <dbReference type="ChEBI" id="CHEBI:30616"/>
        <dbReference type="ChEBI" id="CHEBI:61977"/>
        <dbReference type="ChEBI" id="CHEBI:456216"/>
        <dbReference type="EC" id="2.7.11.1"/>
    </reaction>
</comment>
<reference evidence="14 15" key="1">
    <citation type="submission" date="2015-01" db="EMBL/GenBank/DDBJ databases">
        <title>The Genome Sequence of Exophiala spinifera CBS89968.</title>
        <authorList>
            <consortium name="The Broad Institute Genomics Platform"/>
            <person name="Cuomo C."/>
            <person name="de Hoog S."/>
            <person name="Gorbushina A."/>
            <person name="Stielow B."/>
            <person name="Teixiera M."/>
            <person name="Abouelleil A."/>
            <person name="Chapman S.B."/>
            <person name="Priest M."/>
            <person name="Young S.K."/>
            <person name="Wortman J."/>
            <person name="Nusbaum C."/>
            <person name="Birren B."/>
        </authorList>
    </citation>
    <scope>NUCLEOTIDE SEQUENCE [LARGE SCALE GENOMIC DNA]</scope>
    <source>
        <strain evidence="14 15">CBS 89968</strain>
    </source>
</reference>
<dbReference type="InterPro" id="IPR011009">
    <property type="entry name" value="Kinase-like_dom_sf"/>
</dbReference>
<accession>A0A0D1Z9U5</accession>
<feature type="domain" description="Protein kinase" evidence="13">
    <location>
        <begin position="198"/>
        <end position="445"/>
    </location>
</feature>
<dbReference type="PANTHER" id="PTHR24348:SF22">
    <property type="entry name" value="NON-SPECIFIC SERINE_THREONINE PROTEIN KINASE"/>
    <property type="match status" value="1"/>
</dbReference>
<evidence type="ECO:0000256" key="9">
    <source>
        <dbReference type="ARBA" id="ARBA00047899"/>
    </source>
</evidence>
<dbReference type="EC" id="2.7.11.1" evidence="2"/>
<dbReference type="OrthoDB" id="4149407at2759"/>
<dbReference type="AlphaFoldDB" id="A0A0D1Z9U5"/>
<feature type="region of interest" description="Disordered" evidence="12">
    <location>
        <begin position="451"/>
        <end position="484"/>
    </location>
</feature>
<dbReference type="InterPro" id="IPR000719">
    <property type="entry name" value="Prot_kinase_dom"/>
</dbReference>
<evidence type="ECO:0000256" key="7">
    <source>
        <dbReference type="ARBA" id="ARBA00022840"/>
    </source>
</evidence>
<dbReference type="InterPro" id="IPR017441">
    <property type="entry name" value="Protein_kinase_ATP_BS"/>
</dbReference>
<proteinExistence type="predicted"/>
<dbReference type="GO" id="GO:0005524">
    <property type="term" value="F:ATP binding"/>
    <property type="evidence" value="ECO:0007669"/>
    <property type="project" value="UniProtKB-UniRule"/>
</dbReference>
<dbReference type="GO" id="GO:0000045">
    <property type="term" value="P:autophagosome assembly"/>
    <property type="evidence" value="ECO:0007669"/>
    <property type="project" value="TreeGrafter"/>
</dbReference>
<dbReference type="GO" id="GO:0010506">
    <property type="term" value="P:regulation of autophagy"/>
    <property type="evidence" value="ECO:0007669"/>
    <property type="project" value="InterPro"/>
</dbReference>
<evidence type="ECO:0000256" key="3">
    <source>
        <dbReference type="ARBA" id="ARBA00022527"/>
    </source>
</evidence>
<evidence type="ECO:0000256" key="6">
    <source>
        <dbReference type="ARBA" id="ARBA00022777"/>
    </source>
</evidence>
<dbReference type="GO" id="GO:0005829">
    <property type="term" value="C:cytosol"/>
    <property type="evidence" value="ECO:0007669"/>
    <property type="project" value="TreeGrafter"/>
</dbReference>
<dbReference type="Gene3D" id="1.10.510.10">
    <property type="entry name" value="Transferase(Phosphotransferase) domain 1"/>
    <property type="match status" value="1"/>
</dbReference>
<dbReference type="Proteomes" id="UP000053328">
    <property type="component" value="Unassembled WGS sequence"/>
</dbReference>
<evidence type="ECO:0000256" key="11">
    <source>
        <dbReference type="PROSITE-ProRule" id="PRU10141"/>
    </source>
</evidence>
<dbReference type="GO" id="GO:0000422">
    <property type="term" value="P:autophagy of mitochondrion"/>
    <property type="evidence" value="ECO:0007669"/>
    <property type="project" value="TreeGrafter"/>
</dbReference>
<evidence type="ECO:0000256" key="10">
    <source>
        <dbReference type="ARBA" id="ARBA00048679"/>
    </source>
</evidence>
<keyword evidence="5 11" id="KW-0547">Nucleotide-binding</keyword>
<dbReference type="GeneID" id="27338960"/>
<feature type="compositionally biased region" description="Basic residues" evidence="12">
    <location>
        <begin position="472"/>
        <end position="482"/>
    </location>
</feature>
<dbReference type="PROSITE" id="PS50011">
    <property type="entry name" value="PROTEIN_KINASE_DOM"/>
    <property type="match status" value="1"/>
</dbReference>
<dbReference type="STRING" id="91928.A0A0D1Z9U5"/>
<evidence type="ECO:0000259" key="13">
    <source>
        <dbReference type="PROSITE" id="PS50011"/>
    </source>
</evidence>
<dbReference type="GO" id="GO:0034045">
    <property type="term" value="C:phagophore assembly site membrane"/>
    <property type="evidence" value="ECO:0007669"/>
    <property type="project" value="UniProtKB-SubCell"/>
</dbReference>
<gene>
    <name evidence="14" type="ORF">PV08_11877</name>
</gene>
<evidence type="ECO:0000256" key="8">
    <source>
        <dbReference type="ARBA" id="ARBA00030237"/>
    </source>
</evidence>
<keyword evidence="3" id="KW-0723">Serine/threonine-protein kinase</keyword>
<comment type="subcellular location">
    <subcellularLocation>
        <location evidence="1">Preautophagosomal structure membrane</location>
        <topology evidence="1">Peripheral membrane protein</topology>
    </subcellularLocation>
</comment>
<evidence type="ECO:0000313" key="15">
    <source>
        <dbReference type="Proteomes" id="UP000053328"/>
    </source>
</evidence>
<feature type="binding site" evidence="11">
    <location>
        <position position="228"/>
    </location>
    <ligand>
        <name>ATP</name>
        <dbReference type="ChEBI" id="CHEBI:30616"/>
    </ligand>
</feature>
<sequence length="544" mass="61101">MFRRVPHPQTIFHLVPHKDSPRAVQMLLHPDNQHFVSLCEKGTKLGKEDKYGLEIGYHVSARPRALIIVEVGKNADLVMPGSSISQVHFSFEVHPESRQIIFLDRSRLHSTKIKPDGCLAAKNGVRNQREKIDQFVFHLIGLREPDDLLHEVEKESQTVQARGQNPRWARTVDAAPTDLPTSYNTRLHTPAIEAVQRTIDVGPLGTGAFGEVRKAVDRDSGCFIAVKKIRLPPRIDFAVSKEELLLRREVKVLSNISHKNIVEYLGSSGWDTGTVDIYMSLKPGNLSELLERSPSVRTTDKVLLRLLQDMLEALDYLAFRGWIYRDVKLENILYTPLGDDTYLFQLADFGLAKFAKTHCGSPLYMAPEIMYGAHEQSPKIDIWSRFVVIGVVVRAGGLHTRLARYEDALRCVRVAAVRIEFLSPMAQEYPSMQASVAQMLVKCFNGEGMSTPRHQIGPIPDPENAPGPVRRSERRRSARKPRVPSLKALRPAVHKLKRLNNMPSKIPANGRLLRRGICAKALDENERVGGVLGATTIYLIDSLP</sequence>
<organism evidence="14 15">
    <name type="scientific">Exophiala spinifera</name>
    <dbReference type="NCBI Taxonomy" id="91928"/>
    <lineage>
        <taxon>Eukaryota</taxon>
        <taxon>Fungi</taxon>
        <taxon>Dikarya</taxon>
        <taxon>Ascomycota</taxon>
        <taxon>Pezizomycotina</taxon>
        <taxon>Eurotiomycetes</taxon>
        <taxon>Chaetothyriomycetidae</taxon>
        <taxon>Chaetothyriales</taxon>
        <taxon>Herpotrichiellaceae</taxon>
        <taxon>Exophiala</taxon>
    </lineage>
</organism>
<dbReference type="VEuPathDB" id="FungiDB:PV08_11877"/>
<dbReference type="InterPro" id="IPR045269">
    <property type="entry name" value="Atg1-like"/>
</dbReference>
<evidence type="ECO:0000313" key="14">
    <source>
        <dbReference type="EMBL" id="KIW09777.1"/>
    </source>
</evidence>
<keyword evidence="7 11" id="KW-0067">ATP-binding</keyword>
<name>A0A0D1Z9U5_9EURO</name>
<dbReference type="GO" id="GO:0005776">
    <property type="term" value="C:autophagosome"/>
    <property type="evidence" value="ECO:0007669"/>
    <property type="project" value="TreeGrafter"/>
</dbReference>
<evidence type="ECO:0000256" key="1">
    <source>
        <dbReference type="ARBA" id="ARBA00004623"/>
    </source>
</evidence>
<dbReference type="GO" id="GO:0004674">
    <property type="term" value="F:protein serine/threonine kinase activity"/>
    <property type="evidence" value="ECO:0007669"/>
    <property type="project" value="UniProtKB-KW"/>
</dbReference>
<dbReference type="PROSITE" id="PS00107">
    <property type="entry name" value="PROTEIN_KINASE_ATP"/>
    <property type="match status" value="1"/>
</dbReference>
<dbReference type="Pfam" id="PF00069">
    <property type="entry name" value="Pkinase"/>
    <property type="match status" value="1"/>
</dbReference>
<dbReference type="SUPFAM" id="SSF56112">
    <property type="entry name" value="Protein kinase-like (PK-like)"/>
    <property type="match status" value="1"/>
</dbReference>
<comment type="catalytic activity">
    <reaction evidence="10">
        <text>L-seryl-[protein] + ATP = O-phospho-L-seryl-[protein] + ADP + H(+)</text>
        <dbReference type="Rhea" id="RHEA:17989"/>
        <dbReference type="Rhea" id="RHEA-COMP:9863"/>
        <dbReference type="Rhea" id="RHEA-COMP:11604"/>
        <dbReference type="ChEBI" id="CHEBI:15378"/>
        <dbReference type="ChEBI" id="CHEBI:29999"/>
        <dbReference type="ChEBI" id="CHEBI:30616"/>
        <dbReference type="ChEBI" id="CHEBI:83421"/>
        <dbReference type="ChEBI" id="CHEBI:456216"/>
        <dbReference type="EC" id="2.7.11.1"/>
    </reaction>
</comment>